<dbReference type="PROSITE" id="PS51257">
    <property type="entry name" value="PROKAR_LIPOPROTEIN"/>
    <property type="match status" value="1"/>
</dbReference>
<feature type="domain" description="AB hydrolase-1" evidence="1">
    <location>
        <begin position="25"/>
        <end position="275"/>
    </location>
</feature>
<dbReference type="SUPFAM" id="SSF53474">
    <property type="entry name" value="alpha/beta-Hydrolases"/>
    <property type="match status" value="1"/>
</dbReference>
<sequence length="278" mass="29109">MLRVGGLPTHVLREGAGPVCVLSGGLGSCWFDWDAVVPLLAPHRTVVRFDRPGLGLSAPAPPDRPPTAGGEAERILGVLDALGLPGPATVVGHSLAGFHAEAFARLYPRRTAGLVLVDASVEEEAREPGLPVWARVASAHALAGALGAAGLPYALGRAARRAAVRVATVRHREPGSDAAVRRCYRTTRVLRASLVENATYADVAAEVAGLRERRPLPDVPVTVLAAYTAGESPRELRWLDRQRGLAAELGGAEFRISAPAGHLLMMDDPAAIARAVLG</sequence>
<protein>
    <submittedName>
        <fullName evidence="2">Alpha/beta fold hydrolase</fullName>
    </submittedName>
</protein>
<dbReference type="Pfam" id="PF12697">
    <property type="entry name" value="Abhydrolase_6"/>
    <property type="match status" value="1"/>
</dbReference>
<dbReference type="Gene3D" id="3.40.50.1820">
    <property type="entry name" value="alpha/beta hydrolase"/>
    <property type="match status" value="1"/>
</dbReference>
<dbReference type="InterPro" id="IPR050266">
    <property type="entry name" value="AB_hydrolase_sf"/>
</dbReference>
<keyword evidence="3" id="KW-1185">Reference proteome</keyword>
<dbReference type="InterPro" id="IPR029058">
    <property type="entry name" value="AB_hydrolase_fold"/>
</dbReference>
<dbReference type="PANTHER" id="PTHR43798:SF5">
    <property type="entry name" value="MONOACYLGLYCEROL LIPASE ABHD6"/>
    <property type="match status" value="1"/>
</dbReference>
<dbReference type="Proteomes" id="UP001611548">
    <property type="component" value="Unassembled WGS sequence"/>
</dbReference>
<comment type="caution">
    <text evidence="2">The sequence shown here is derived from an EMBL/GenBank/DDBJ whole genome shotgun (WGS) entry which is preliminary data.</text>
</comment>
<evidence type="ECO:0000313" key="2">
    <source>
        <dbReference type="EMBL" id="MFI1965399.1"/>
    </source>
</evidence>
<accession>A0ABW7UVM8</accession>
<dbReference type="InterPro" id="IPR000073">
    <property type="entry name" value="AB_hydrolase_1"/>
</dbReference>
<organism evidence="2 3">
    <name type="scientific">Streptomyces pathocidini</name>
    <dbReference type="NCBI Taxonomy" id="1650571"/>
    <lineage>
        <taxon>Bacteria</taxon>
        <taxon>Bacillati</taxon>
        <taxon>Actinomycetota</taxon>
        <taxon>Actinomycetes</taxon>
        <taxon>Kitasatosporales</taxon>
        <taxon>Streptomycetaceae</taxon>
        <taxon>Streptomyces</taxon>
    </lineage>
</organism>
<reference evidence="2 3" key="1">
    <citation type="submission" date="2024-10" db="EMBL/GenBank/DDBJ databases">
        <title>The Natural Products Discovery Center: Release of the First 8490 Sequenced Strains for Exploring Actinobacteria Biosynthetic Diversity.</title>
        <authorList>
            <person name="Kalkreuter E."/>
            <person name="Kautsar S.A."/>
            <person name="Yang D."/>
            <person name="Bader C.D."/>
            <person name="Teijaro C.N."/>
            <person name="Fluegel L."/>
            <person name="Davis C.M."/>
            <person name="Simpson J.R."/>
            <person name="Lauterbach L."/>
            <person name="Steele A.D."/>
            <person name="Gui C."/>
            <person name="Meng S."/>
            <person name="Li G."/>
            <person name="Viehrig K."/>
            <person name="Ye F."/>
            <person name="Su P."/>
            <person name="Kiefer A.F."/>
            <person name="Nichols A."/>
            <person name="Cepeda A.J."/>
            <person name="Yan W."/>
            <person name="Fan B."/>
            <person name="Jiang Y."/>
            <person name="Adhikari A."/>
            <person name="Zheng C.-J."/>
            <person name="Schuster L."/>
            <person name="Cowan T.M."/>
            <person name="Smanski M.J."/>
            <person name="Chevrette M.G."/>
            <person name="De Carvalho L.P.S."/>
            <person name="Shen B."/>
        </authorList>
    </citation>
    <scope>NUCLEOTIDE SEQUENCE [LARGE SCALE GENOMIC DNA]</scope>
    <source>
        <strain evidence="2 3">NPDC020327</strain>
    </source>
</reference>
<evidence type="ECO:0000259" key="1">
    <source>
        <dbReference type="Pfam" id="PF12697"/>
    </source>
</evidence>
<dbReference type="PANTHER" id="PTHR43798">
    <property type="entry name" value="MONOACYLGLYCEROL LIPASE"/>
    <property type="match status" value="1"/>
</dbReference>
<evidence type="ECO:0000313" key="3">
    <source>
        <dbReference type="Proteomes" id="UP001611548"/>
    </source>
</evidence>
<dbReference type="GO" id="GO:0016787">
    <property type="term" value="F:hydrolase activity"/>
    <property type="evidence" value="ECO:0007669"/>
    <property type="project" value="UniProtKB-KW"/>
</dbReference>
<proteinExistence type="predicted"/>
<name>A0ABW7UVM8_9ACTN</name>
<gene>
    <name evidence="2" type="ORF">ACH429_15015</name>
</gene>
<dbReference type="RefSeq" id="WP_055473024.1">
    <property type="nucleotide sequence ID" value="NZ_JBIRWE010000005.1"/>
</dbReference>
<dbReference type="EMBL" id="JBIRWE010000005">
    <property type="protein sequence ID" value="MFI1965399.1"/>
    <property type="molecule type" value="Genomic_DNA"/>
</dbReference>
<keyword evidence="2" id="KW-0378">Hydrolase</keyword>